<feature type="signal peptide" evidence="1">
    <location>
        <begin position="1"/>
        <end position="25"/>
    </location>
</feature>
<feature type="chain" id="PRO_5015684023" evidence="1">
    <location>
        <begin position="26"/>
        <end position="193"/>
    </location>
</feature>
<sequence length="193" mass="20811">MRLPPALLSSLFALSLPLLPLPALAQSGWINRHGEALPESPSRKTVQGLGASLLLTADADWAAKWNTPSDTTPHFNEVDHVGTGDSLFLLIFLSNPGLDAQHRADVVCSIRVIDPAGHAEQNAIDAPCLQGKISGDPRSVFLANLGLTIRAEAGDLPGRWQLQVTLTDRQRGISIPLGTTYTQGRQRRRATTR</sequence>
<evidence type="ECO:0000313" key="2">
    <source>
        <dbReference type="EMBL" id="MFO3707420.1"/>
    </source>
</evidence>
<dbReference type="EMBL" id="JBJGBS010000210">
    <property type="protein sequence ID" value="MFO3707420.1"/>
    <property type="molecule type" value="Genomic_DNA"/>
</dbReference>
<accession>A0A2S7CE22</accession>
<reference evidence="2 5" key="2">
    <citation type="submission" date="2024-11" db="EMBL/GenBank/DDBJ databases">
        <title>Genome sequencing of Xanthomonas codiaei.</title>
        <authorList>
            <person name="Studholme D.J."/>
        </authorList>
    </citation>
    <scope>NUCLEOTIDE SEQUENCE [LARGE SCALE GENOMIC DNA]</scope>
    <source>
        <strain evidence="2 5">NCPPB 4350</strain>
    </source>
</reference>
<name>A0A2S7CE22_9XANT</name>
<evidence type="ECO:0000313" key="5">
    <source>
        <dbReference type="Proteomes" id="UP001637990"/>
    </source>
</evidence>
<dbReference type="Proteomes" id="UP000237872">
    <property type="component" value="Unassembled WGS sequence"/>
</dbReference>
<dbReference type="AlphaFoldDB" id="A0A2S7CE22"/>
<dbReference type="Proteomes" id="UP001637990">
    <property type="component" value="Unassembled WGS sequence"/>
</dbReference>
<evidence type="ECO:0000256" key="1">
    <source>
        <dbReference type="SAM" id="SignalP"/>
    </source>
</evidence>
<organism evidence="3 4">
    <name type="scientific">Xanthomonas codiaei</name>
    <dbReference type="NCBI Taxonomy" id="56463"/>
    <lineage>
        <taxon>Bacteria</taxon>
        <taxon>Pseudomonadati</taxon>
        <taxon>Pseudomonadota</taxon>
        <taxon>Gammaproteobacteria</taxon>
        <taxon>Lysobacterales</taxon>
        <taxon>Lysobacteraceae</taxon>
        <taxon>Xanthomonas</taxon>
    </lineage>
</organism>
<keyword evidence="1" id="KW-0732">Signal</keyword>
<keyword evidence="5" id="KW-1185">Reference proteome</keyword>
<gene>
    <name evidence="2" type="ORF">ACI6Q5_21190</name>
    <name evidence="3" type="ORF">XcodCFBP4690_18765</name>
</gene>
<proteinExistence type="predicted"/>
<comment type="caution">
    <text evidence="3">The sequence shown here is derived from an EMBL/GenBank/DDBJ whole genome shotgun (WGS) entry which is preliminary data.</text>
</comment>
<evidence type="ECO:0000313" key="3">
    <source>
        <dbReference type="EMBL" id="PPU59819.1"/>
    </source>
</evidence>
<dbReference type="OrthoDB" id="6977947at2"/>
<dbReference type="RefSeq" id="WP_104543373.1">
    <property type="nucleotide sequence ID" value="NZ_JBJGBS010000210.1"/>
</dbReference>
<protein>
    <submittedName>
        <fullName evidence="3">Uncharacterized protein</fullName>
    </submittedName>
</protein>
<reference evidence="3 4" key="1">
    <citation type="submission" date="2016-08" db="EMBL/GenBank/DDBJ databases">
        <authorList>
            <person name="Seilhamer J.J."/>
        </authorList>
    </citation>
    <scope>NUCLEOTIDE SEQUENCE [LARGE SCALE GENOMIC DNA]</scope>
    <source>
        <strain evidence="3 4">CFBP4690</strain>
    </source>
</reference>
<dbReference type="EMBL" id="MDEC01000033">
    <property type="protein sequence ID" value="PPU59819.1"/>
    <property type="molecule type" value="Genomic_DNA"/>
</dbReference>
<evidence type="ECO:0000313" key="4">
    <source>
        <dbReference type="Proteomes" id="UP000237872"/>
    </source>
</evidence>